<keyword evidence="3" id="KW-0812">Transmembrane</keyword>
<dbReference type="PANTHER" id="PTHR22550:SF14">
    <property type="entry name" value="VWFA DOMAIN-CONTAINING PROTEIN"/>
    <property type="match status" value="1"/>
</dbReference>
<evidence type="ECO:0000256" key="2">
    <source>
        <dbReference type="SAM" id="MobiDB-lite"/>
    </source>
</evidence>
<evidence type="ECO:0000256" key="3">
    <source>
        <dbReference type="SAM" id="Phobius"/>
    </source>
</evidence>
<dbReference type="InterPro" id="IPR019734">
    <property type="entry name" value="TPR_rpt"/>
</dbReference>
<dbReference type="InterPro" id="IPR050768">
    <property type="entry name" value="UPF0353/GerABKA_families"/>
</dbReference>
<dbReference type="PROSITE" id="PS50234">
    <property type="entry name" value="VWFA"/>
    <property type="match status" value="1"/>
</dbReference>
<dbReference type="RefSeq" id="WP_080050987.1">
    <property type="nucleotide sequence ID" value="NZ_CP020100.1"/>
</dbReference>
<feature type="region of interest" description="Disordered" evidence="2">
    <location>
        <begin position="457"/>
        <end position="554"/>
    </location>
</feature>
<evidence type="ECO:0000313" key="5">
    <source>
        <dbReference type="EMBL" id="AQZ96079.1"/>
    </source>
</evidence>
<feature type="transmembrane region" description="Helical" evidence="3">
    <location>
        <begin position="65"/>
        <end position="83"/>
    </location>
</feature>
<dbReference type="KEGG" id="ppha:BVH74_15550"/>
<name>A0A1V0B813_9GAMM</name>
<dbReference type="PANTHER" id="PTHR22550">
    <property type="entry name" value="SPORE GERMINATION PROTEIN"/>
    <property type="match status" value="1"/>
</dbReference>
<keyword evidence="1" id="KW-0802">TPR repeat</keyword>
<dbReference type="SUPFAM" id="SSF53300">
    <property type="entry name" value="vWA-like"/>
    <property type="match status" value="1"/>
</dbReference>
<dbReference type="InterPro" id="IPR002035">
    <property type="entry name" value="VWF_A"/>
</dbReference>
<sequence>MWPDSLSQFALLRPWWLLLLPLAYWLCWRLYRHKGGRSGWETLLPPHLRTALLQRHPGGSHGRRYLLLALAWTVAILALSGPARERAVEAPGPDQQALVIVLDLSRHMLATDLTPNRLTRAQHKIQDIIRHNPEQQIALIVYAGSSHLVTPLSRDRNTLNNLLASLQPNIMPSDGRQPDQALSLATNMLAGLPPRSTQVLLMTSGLEGETLKQLEQHARELGSRLAILGIGTSTGSPVPLSGGGFMRDAQGSILLPRLDAQSLASIARRYGGGYHGITLDDSDLDHLLRTLSIRSANIDTEPSQHLSDLGHWLLLLLLPLAALGARRGWFGLLLCAMLLPQPSEAASWRDLWWTPDQQASKLLESDAVQAAERFDDPAWKAWAWYQAGDYSRAATQYAELITQWPDNPEYHFNHGTALAMAERYEEALDAYEQVLTRVPEHQAARHNRSRIEAWLEAQQQDAEPSAEQDQAPAKAEPEPNEPSVGPSQGNGPDHDTDNALSETETSSADGISPGSAGSLGEQVSDATPTPGDAASPTTSNQQPANDIGSAAPGWRESEQALQLWLNDLPDDPGELLRRKFLYQHLQRQDAGFDDSP</sequence>
<evidence type="ECO:0000259" key="4">
    <source>
        <dbReference type="PROSITE" id="PS50234"/>
    </source>
</evidence>
<feature type="transmembrane region" description="Helical" evidence="3">
    <location>
        <begin position="12"/>
        <end position="31"/>
    </location>
</feature>
<keyword evidence="6" id="KW-1185">Reference proteome</keyword>
<protein>
    <recommendedName>
        <fullName evidence="4">VWFA domain-containing protein</fullName>
    </recommendedName>
</protein>
<dbReference type="Gene3D" id="3.40.50.410">
    <property type="entry name" value="von Willebrand factor, type A domain"/>
    <property type="match status" value="1"/>
</dbReference>
<feature type="repeat" description="TPR" evidence="1">
    <location>
        <begin position="408"/>
        <end position="441"/>
    </location>
</feature>
<dbReference type="Proteomes" id="UP000243488">
    <property type="component" value="Chromosome"/>
</dbReference>
<evidence type="ECO:0000256" key="1">
    <source>
        <dbReference type="PROSITE-ProRule" id="PRU00339"/>
    </source>
</evidence>
<dbReference type="AlphaFoldDB" id="A0A1V0B813"/>
<dbReference type="Pfam" id="PF13519">
    <property type="entry name" value="VWA_2"/>
    <property type="match status" value="1"/>
</dbReference>
<dbReference type="Gene3D" id="1.25.40.10">
    <property type="entry name" value="Tetratricopeptide repeat domain"/>
    <property type="match status" value="1"/>
</dbReference>
<proteinExistence type="predicted"/>
<dbReference type="InterPro" id="IPR036465">
    <property type="entry name" value="vWFA_dom_sf"/>
</dbReference>
<feature type="domain" description="VWFA" evidence="4">
    <location>
        <begin position="97"/>
        <end position="291"/>
    </location>
</feature>
<keyword evidence="3" id="KW-1133">Transmembrane helix</keyword>
<accession>A0A1V0B813</accession>
<feature type="compositionally biased region" description="Polar residues" evidence="2">
    <location>
        <begin position="498"/>
        <end position="509"/>
    </location>
</feature>
<reference evidence="5 6" key="1">
    <citation type="submission" date="2017-03" db="EMBL/GenBank/DDBJ databases">
        <title>Complete genome sequence of the novel DNRA strain Pseudomonas sp. S-6-2 isolated from Chinese polluted river sediment. Journal of Biotechnology.</title>
        <authorList>
            <person name="Li J."/>
            <person name="Xiang F."/>
            <person name="Wang L."/>
            <person name="Xi L."/>
            <person name="Liu J."/>
        </authorList>
    </citation>
    <scope>NUCLEOTIDE SEQUENCE [LARGE SCALE GENOMIC DNA]</scope>
    <source>
        <strain evidence="5 6">S-6-2</strain>
    </source>
</reference>
<dbReference type="STRING" id="1931241.BVH74_15550"/>
<dbReference type="PROSITE" id="PS50005">
    <property type="entry name" value="TPR"/>
    <property type="match status" value="1"/>
</dbReference>
<dbReference type="SUPFAM" id="SSF48452">
    <property type="entry name" value="TPR-like"/>
    <property type="match status" value="1"/>
</dbReference>
<dbReference type="EMBL" id="CP020100">
    <property type="protein sequence ID" value="AQZ96079.1"/>
    <property type="molecule type" value="Genomic_DNA"/>
</dbReference>
<dbReference type="SMART" id="SM00028">
    <property type="entry name" value="TPR"/>
    <property type="match status" value="1"/>
</dbReference>
<organism evidence="5 6">
    <name type="scientific">Halopseudomonas phragmitis</name>
    <dbReference type="NCBI Taxonomy" id="1931241"/>
    <lineage>
        <taxon>Bacteria</taxon>
        <taxon>Pseudomonadati</taxon>
        <taxon>Pseudomonadota</taxon>
        <taxon>Gammaproteobacteria</taxon>
        <taxon>Pseudomonadales</taxon>
        <taxon>Pseudomonadaceae</taxon>
        <taxon>Halopseudomonas</taxon>
    </lineage>
</organism>
<gene>
    <name evidence="5" type="ORF">BVH74_15550</name>
</gene>
<dbReference type="InterPro" id="IPR011990">
    <property type="entry name" value="TPR-like_helical_dom_sf"/>
</dbReference>
<keyword evidence="3" id="KW-0472">Membrane</keyword>
<dbReference type="SMART" id="SM00327">
    <property type="entry name" value="VWA"/>
    <property type="match status" value="1"/>
</dbReference>
<dbReference type="Pfam" id="PF13432">
    <property type="entry name" value="TPR_16"/>
    <property type="match status" value="1"/>
</dbReference>
<feature type="compositionally biased region" description="Polar residues" evidence="2">
    <location>
        <begin position="535"/>
        <end position="544"/>
    </location>
</feature>
<evidence type="ECO:0000313" key="6">
    <source>
        <dbReference type="Proteomes" id="UP000243488"/>
    </source>
</evidence>